<evidence type="ECO:0000256" key="1">
    <source>
        <dbReference type="SAM" id="Phobius"/>
    </source>
</evidence>
<keyword evidence="1" id="KW-0472">Membrane</keyword>
<proteinExistence type="predicted"/>
<gene>
    <name evidence="2" type="ORF">QT716_09980</name>
</gene>
<sequence>MKWLLLLFLLVPASELTVLLYAGNQMGVMPTLAIILITGIGGAYLAKRQGFKAFVNFRERMAAGDAPGPALIDGLCILAGGLLLLVPGFITDIIGLLLLFSWPRKLIRPLIIQQIYKKMKKGTLIIR</sequence>
<dbReference type="PANTHER" id="PTHR35335:SF1">
    <property type="entry name" value="UPF0716 PROTEIN FXSA"/>
    <property type="match status" value="1"/>
</dbReference>
<dbReference type="PANTHER" id="PTHR35335">
    <property type="entry name" value="UPF0716 PROTEIN FXSA"/>
    <property type="match status" value="1"/>
</dbReference>
<evidence type="ECO:0000313" key="3">
    <source>
        <dbReference type="Proteomes" id="UP001280629"/>
    </source>
</evidence>
<dbReference type="InterPro" id="IPR007313">
    <property type="entry name" value="FxsA"/>
</dbReference>
<dbReference type="EMBL" id="JAUBDH010000005">
    <property type="protein sequence ID" value="MDW0110364.1"/>
    <property type="molecule type" value="Genomic_DNA"/>
</dbReference>
<evidence type="ECO:0000313" key="2">
    <source>
        <dbReference type="EMBL" id="MDW0110364.1"/>
    </source>
</evidence>
<reference evidence="2 3" key="1">
    <citation type="submission" date="2023-06" db="EMBL/GenBank/DDBJ databases">
        <title>Sporosarcina sp. nov., isolated from Korean traditional fermented seafood 'Jeotgal'.</title>
        <authorList>
            <person name="Yang A.-I."/>
            <person name="Shin N.-R."/>
        </authorList>
    </citation>
    <scope>NUCLEOTIDE SEQUENCE [LARGE SCALE GENOMIC DNA]</scope>
    <source>
        <strain evidence="2 3">KCTC3840</strain>
    </source>
</reference>
<protein>
    <submittedName>
        <fullName evidence="2">FxsA family protein</fullName>
    </submittedName>
</protein>
<dbReference type="RefSeq" id="WP_317935918.1">
    <property type="nucleotide sequence ID" value="NZ_JAUBDH010000005.1"/>
</dbReference>
<keyword evidence="1" id="KW-1133">Transmembrane helix</keyword>
<accession>A0ABU4G060</accession>
<dbReference type="Pfam" id="PF04186">
    <property type="entry name" value="FxsA"/>
    <property type="match status" value="1"/>
</dbReference>
<feature type="transmembrane region" description="Helical" evidence="1">
    <location>
        <begin position="26"/>
        <end position="46"/>
    </location>
</feature>
<dbReference type="Proteomes" id="UP001280629">
    <property type="component" value="Unassembled WGS sequence"/>
</dbReference>
<name>A0ABU4G060_9BACL</name>
<keyword evidence="1" id="KW-0812">Transmembrane</keyword>
<dbReference type="NCBIfam" id="NF008528">
    <property type="entry name" value="PRK11463.1-2"/>
    <property type="match status" value="1"/>
</dbReference>
<keyword evidence="3" id="KW-1185">Reference proteome</keyword>
<feature type="transmembrane region" description="Helical" evidence="1">
    <location>
        <begin position="67"/>
        <end position="100"/>
    </location>
</feature>
<comment type="caution">
    <text evidence="2">The sequence shown here is derived from an EMBL/GenBank/DDBJ whole genome shotgun (WGS) entry which is preliminary data.</text>
</comment>
<organism evidence="2 3">
    <name type="scientific">Sporosarcina aquimarina</name>
    <dbReference type="NCBI Taxonomy" id="114975"/>
    <lineage>
        <taxon>Bacteria</taxon>
        <taxon>Bacillati</taxon>
        <taxon>Bacillota</taxon>
        <taxon>Bacilli</taxon>
        <taxon>Bacillales</taxon>
        <taxon>Caryophanaceae</taxon>
        <taxon>Sporosarcina</taxon>
    </lineage>
</organism>